<feature type="domain" description="RNase H type-1" evidence="1">
    <location>
        <begin position="163"/>
        <end position="240"/>
    </location>
</feature>
<evidence type="ECO:0000313" key="2">
    <source>
        <dbReference type="EMBL" id="MCH85450.1"/>
    </source>
</evidence>
<evidence type="ECO:0000313" key="3">
    <source>
        <dbReference type="Proteomes" id="UP000265520"/>
    </source>
</evidence>
<dbReference type="SUPFAM" id="SSF53098">
    <property type="entry name" value="Ribonuclease H-like"/>
    <property type="match status" value="1"/>
</dbReference>
<accession>A0A392MDA4</accession>
<comment type="caution">
    <text evidence="2">The sequence shown here is derived from an EMBL/GenBank/DDBJ whole genome shotgun (WGS) entry which is preliminary data.</text>
</comment>
<dbReference type="InterPro" id="IPR012337">
    <property type="entry name" value="RNaseH-like_sf"/>
</dbReference>
<dbReference type="GO" id="GO:0004523">
    <property type="term" value="F:RNA-DNA hybrid ribonuclease activity"/>
    <property type="evidence" value="ECO:0007669"/>
    <property type="project" value="InterPro"/>
</dbReference>
<dbReference type="InterPro" id="IPR044730">
    <property type="entry name" value="RNase_H-like_dom_plant"/>
</dbReference>
<organism evidence="2 3">
    <name type="scientific">Trifolium medium</name>
    <dbReference type="NCBI Taxonomy" id="97028"/>
    <lineage>
        <taxon>Eukaryota</taxon>
        <taxon>Viridiplantae</taxon>
        <taxon>Streptophyta</taxon>
        <taxon>Embryophyta</taxon>
        <taxon>Tracheophyta</taxon>
        <taxon>Spermatophyta</taxon>
        <taxon>Magnoliopsida</taxon>
        <taxon>eudicotyledons</taxon>
        <taxon>Gunneridae</taxon>
        <taxon>Pentapetalae</taxon>
        <taxon>rosids</taxon>
        <taxon>fabids</taxon>
        <taxon>Fabales</taxon>
        <taxon>Fabaceae</taxon>
        <taxon>Papilionoideae</taxon>
        <taxon>50 kb inversion clade</taxon>
        <taxon>NPAAA clade</taxon>
        <taxon>Hologalegina</taxon>
        <taxon>IRL clade</taxon>
        <taxon>Trifolieae</taxon>
        <taxon>Trifolium</taxon>
    </lineage>
</organism>
<sequence>MGIVVPYNLHNLMVKDLVDTNGEWRTDLLASWLPQTVTAKLYAMLPPHGDGDIDIRAWCGTSDGSFTIASAYNVICKFNDENWEKEWLSIWQLTVPERVRSFIWNREAHGDTRIRSIHPWSFILGWVLQYERADVSNIVSSSTQKIQVNIAWNGTEEGCFIQNTDGACRASNVAGCGGLIRNSSGQWIGGFSMYLGRCNAYLVELWGVLEGLHLAREKGVTKMEVRVDSKVVVQTLNNTKGGSVIGWTLLK</sequence>
<gene>
    <name evidence="2" type="ORF">A2U01_0006296</name>
</gene>
<dbReference type="PANTHER" id="PTHR47723:SF13">
    <property type="entry name" value="PUTATIVE-RELATED"/>
    <property type="match status" value="1"/>
</dbReference>
<dbReference type="InterPro" id="IPR036397">
    <property type="entry name" value="RNaseH_sf"/>
</dbReference>
<dbReference type="GO" id="GO:0003676">
    <property type="term" value="F:nucleic acid binding"/>
    <property type="evidence" value="ECO:0007669"/>
    <property type="project" value="InterPro"/>
</dbReference>
<proteinExistence type="predicted"/>
<dbReference type="Gene3D" id="3.30.420.10">
    <property type="entry name" value="Ribonuclease H-like superfamily/Ribonuclease H"/>
    <property type="match status" value="1"/>
</dbReference>
<dbReference type="InterPro" id="IPR053151">
    <property type="entry name" value="RNase_H-like"/>
</dbReference>
<dbReference type="Proteomes" id="UP000265520">
    <property type="component" value="Unassembled WGS sequence"/>
</dbReference>
<dbReference type="Pfam" id="PF13456">
    <property type="entry name" value="RVT_3"/>
    <property type="match status" value="1"/>
</dbReference>
<dbReference type="PANTHER" id="PTHR47723">
    <property type="entry name" value="OS05G0353850 PROTEIN"/>
    <property type="match status" value="1"/>
</dbReference>
<protein>
    <submittedName>
        <fullName evidence="2">Ribonuclease H protein</fullName>
    </submittedName>
</protein>
<keyword evidence="3" id="KW-1185">Reference proteome</keyword>
<dbReference type="AlphaFoldDB" id="A0A392MDA4"/>
<name>A0A392MDA4_9FABA</name>
<dbReference type="CDD" id="cd06222">
    <property type="entry name" value="RNase_H_like"/>
    <property type="match status" value="1"/>
</dbReference>
<evidence type="ECO:0000259" key="1">
    <source>
        <dbReference type="Pfam" id="PF13456"/>
    </source>
</evidence>
<reference evidence="2 3" key="1">
    <citation type="journal article" date="2018" name="Front. Plant Sci.">
        <title>Red Clover (Trifolium pratense) and Zigzag Clover (T. medium) - A Picture of Genomic Similarities and Differences.</title>
        <authorList>
            <person name="Dluhosova J."/>
            <person name="Istvanek J."/>
            <person name="Nedelnik J."/>
            <person name="Repkova J."/>
        </authorList>
    </citation>
    <scope>NUCLEOTIDE SEQUENCE [LARGE SCALE GENOMIC DNA]</scope>
    <source>
        <strain evidence="3">cv. 10/8</strain>
        <tissue evidence="2">Leaf</tissue>
    </source>
</reference>
<dbReference type="EMBL" id="LXQA010008533">
    <property type="protein sequence ID" value="MCH85450.1"/>
    <property type="molecule type" value="Genomic_DNA"/>
</dbReference>
<dbReference type="InterPro" id="IPR002156">
    <property type="entry name" value="RNaseH_domain"/>
</dbReference>